<organism evidence="10 11">
    <name type="scientific">Chloropicon primus</name>
    <dbReference type="NCBI Taxonomy" id="1764295"/>
    <lineage>
        <taxon>Eukaryota</taxon>
        <taxon>Viridiplantae</taxon>
        <taxon>Chlorophyta</taxon>
        <taxon>Chloropicophyceae</taxon>
        <taxon>Chloropicales</taxon>
        <taxon>Chloropicaceae</taxon>
        <taxon>Chloropicon</taxon>
    </lineage>
</organism>
<evidence type="ECO:0000259" key="9">
    <source>
        <dbReference type="PROSITE" id="PS51471"/>
    </source>
</evidence>
<evidence type="ECO:0000256" key="8">
    <source>
        <dbReference type="ARBA" id="ARBA00023004"/>
    </source>
</evidence>
<gene>
    <name evidence="10" type="ORF">A3770_03p20620</name>
</gene>
<evidence type="ECO:0000256" key="5">
    <source>
        <dbReference type="ARBA" id="ARBA00022737"/>
    </source>
</evidence>
<keyword evidence="8" id="KW-0408">Iron</keyword>
<dbReference type="STRING" id="1764295.A0A5B8MHI1"/>
<dbReference type="InterPro" id="IPR006620">
    <property type="entry name" value="Pro_4_hyd_alph"/>
</dbReference>
<keyword evidence="7" id="KW-0560">Oxidoreductase</keyword>
<evidence type="ECO:0000256" key="1">
    <source>
        <dbReference type="ARBA" id="ARBA00001961"/>
    </source>
</evidence>
<evidence type="ECO:0000313" key="11">
    <source>
        <dbReference type="Proteomes" id="UP000316726"/>
    </source>
</evidence>
<evidence type="ECO:0000256" key="4">
    <source>
        <dbReference type="ARBA" id="ARBA00022723"/>
    </source>
</evidence>
<dbReference type="GO" id="GO:0019797">
    <property type="term" value="F:procollagen-proline 3-dioxygenase activity"/>
    <property type="evidence" value="ECO:0007669"/>
    <property type="project" value="UniProtKB-EC"/>
</dbReference>
<accession>A0A5B8MHI1</accession>
<comment type="cofactor">
    <cofactor evidence="2">
        <name>Fe cation</name>
        <dbReference type="ChEBI" id="CHEBI:24875"/>
    </cofactor>
</comment>
<dbReference type="PROSITE" id="PS51471">
    <property type="entry name" value="FE2OG_OXY"/>
    <property type="match status" value="1"/>
</dbReference>
<dbReference type="OrthoDB" id="427071at2759"/>
<dbReference type="InterPro" id="IPR044862">
    <property type="entry name" value="Pro_4_hyd_alph_FE2OG_OXY"/>
</dbReference>
<protein>
    <recommendedName>
        <fullName evidence="3">procollagen-proline 3-dioxygenase</fullName>
        <ecNumber evidence="3">1.14.11.7</ecNumber>
    </recommendedName>
</protein>
<dbReference type="GO" id="GO:0031418">
    <property type="term" value="F:L-ascorbic acid binding"/>
    <property type="evidence" value="ECO:0007669"/>
    <property type="project" value="InterPro"/>
</dbReference>
<dbReference type="GO" id="GO:0032963">
    <property type="term" value="P:collagen metabolic process"/>
    <property type="evidence" value="ECO:0007669"/>
    <property type="project" value="InterPro"/>
</dbReference>
<dbReference type="Gene3D" id="2.60.120.620">
    <property type="entry name" value="q2cbj1_9rhob like domain"/>
    <property type="match status" value="1"/>
</dbReference>
<evidence type="ECO:0000256" key="2">
    <source>
        <dbReference type="ARBA" id="ARBA00001962"/>
    </source>
</evidence>
<evidence type="ECO:0000256" key="3">
    <source>
        <dbReference type="ARBA" id="ARBA00012262"/>
    </source>
</evidence>
<dbReference type="InterPro" id="IPR005123">
    <property type="entry name" value="Oxoglu/Fe-dep_dioxygenase_dom"/>
</dbReference>
<evidence type="ECO:0000313" key="10">
    <source>
        <dbReference type="EMBL" id="QDZ19544.1"/>
    </source>
</evidence>
<evidence type="ECO:0000256" key="7">
    <source>
        <dbReference type="ARBA" id="ARBA00023002"/>
    </source>
</evidence>
<dbReference type="Proteomes" id="UP000316726">
    <property type="component" value="Chromosome 3"/>
</dbReference>
<proteinExistence type="predicted"/>
<feature type="domain" description="Fe2OG dioxygenase" evidence="9">
    <location>
        <begin position="70"/>
        <end position="178"/>
    </location>
</feature>
<dbReference type="EC" id="1.14.11.7" evidence="3"/>
<keyword evidence="6" id="KW-0223">Dioxygenase</keyword>
<dbReference type="PANTHER" id="PTHR14049">
    <property type="entry name" value="LEPRECAN 1"/>
    <property type="match status" value="1"/>
</dbReference>
<reference evidence="10 11" key="1">
    <citation type="submission" date="2018-07" db="EMBL/GenBank/DDBJ databases">
        <title>The complete nuclear genome of the prasinophyte Chloropicon primus (CCMP1205).</title>
        <authorList>
            <person name="Pombert J.-F."/>
            <person name="Otis C."/>
            <person name="Turmel M."/>
            <person name="Lemieux C."/>
        </authorList>
    </citation>
    <scope>NUCLEOTIDE SEQUENCE [LARGE SCALE GENOMIC DNA]</scope>
    <source>
        <strain evidence="10 11">CCMP1205</strain>
    </source>
</reference>
<comment type="cofactor">
    <cofactor evidence="1">
        <name>L-ascorbate</name>
        <dbReference type="ChEBI" id="CHEBI:38290"/>
    </cofactor>
</comment>
<dbReference type="EMBL" id="CP031036">
    <property type="protein sequence ID" value="QDZ19544.1"/>
    <property type="molecule type" value="Genomic_DNA"/>
</dbReference>
<sequence>MEEDKRRVWDGELSRDLCRDLRFVHDCLGMRGYRARTEALHLNHVLVSERPHLALPILKAREIISGLVQDHFGLQLNRYLYLEWSGLMVWLPGSEIGWHYDSNNEDYLKQRVVSAVAYLNDQGRDFTGGSFEFEEGETRGVSPREGRVVAYFSNESNIHRVRRVESGRRYTLSLWFTDQPAHDEDAKLLKQFPKLGTGSSPGAHPVPDEMYRTEAGNDIRMDKIRALGFRVQQEGATHLLQASNGQGSTWRCESLTHSLIRALRIREGGSDEDEGGGREKTLQSAMEESWERSVELGQLYVPDHLAEHRLL</sequence>
<dbReference type="SMART" id="SM00702">
    <property type="entry name" value="P4Hc"/>
    <property type="match status" value="1"/>
</dbReference>
<keyword evidence="5" id="KW-0677">Repeat</keyword>
<keyword evidence="4" id="KW-0479">Metal-binding</keyword>
<dbReference type="PANTHER" id="PTHR14049:SF9">
    <property type="entry name" value="PROCOLLAGEN-PROLINE 3-DIOXYGENASE"/>
    <property type="match status" value="1"/>
</dbReference>
<dbReference type="AlphaFoldDB" id="A0A5B8MHI1"/>
<dbReference type="InterPro" id="IPR039575">
    <property type="entry name" value="P3H"/>
</dbReference>
<keyword evidence="11" id="KW-1185">Reference proteome</keyword>
<dbReference type="Pfam" id="PF13640">
    <property type="entry name" value="2OG-FeII_Oxy_3"/>
    <property type="match status" value="1"/>
</dbReference>
<evidence type="ECO:0000256" key="6">
    <source>
        <dbReference type="ARBA" id="ARBA00022964"/>
    </source>
</evidence>
<name>A0A5B8MHI1_9CHLO</name>
<dbReference type="GO" id="GO:0005506">
    <property type="term" value="F:iron ion binding"/>
    <property type="evidence" value="ECO:0007669"/>
    <property type="project" value="InterPro"/>
</dbReference>